<comment type="caution">
    <text evidence="2">The sequence shown here is derived from an EMBL/GenBank/DDBJ whole genome shotgun (WGS) entry which is preliminary data.</text>
</comment>
<dbReference type="EMBL" id="VSRR010007999">
    <property type="protein sequence ID" value="MPC47921.1"/>
    <property type="molecule type" value="Genomic_DNA"/>
</dbReference>
<keyword evidence="1" id="KW-0472">Membrane</keyword>
<accession>A0A5B7FKJ6</accession>
<evidence type="ECO:0000313" key="3">
    <source>
        <dbReference type="Proteomes" id="UP000324222"/>
    </source>
</evidence>
<proteinExistence type="predicted"/>
<sequence length="124" mass="13966">MVIRSRGREGFEVHLAFKLERTLTYVKLDAVTSRSVYLSRDRLDIVAVVIVVVLNEMTFLLFHLPGKILLTGLTNYQRSTFSFVTRLVSTMISARRCRESIISGLAACRQDCGHVDYIGPSSIV</sequence>
<protein>
    <submittedName>
        <fullName evidence="2">Uncharacterized protein</fullName>
    </submittedName>
</protein>
<reference evidence="2 3" key="1">
    <citation type="submission" date="2019-05" db="EMBL/GenBank/DDBJ databases">
        <title>Another draft genome of Portunus trituberculatus and its Hox gene families provides insights of decapod evolution.</title>
        <authorList>
            <person name="Jeong J.-H."/>
            <person name="Song I."/>
            <person name="Kim S."/>
            <person name="Choi T."/>
            <person name="Kim D."/>
            <person name="Ryu S."/>
            <person name="Kim W."/>
        </authorList>
    </citation>
    <scope>NUCLEOTIDE SEQUENCE [LARGE SCALE GENOMIC DNA]</scope>
    <source>
        <tissue evidence="2">Muscle</tissue>
    </source>
</reference>
<dbReference type="Proteomes" id="UP000324222">
    <property type="component" value="Unassembled WGS sequence"/>
</dbReference>
<name>A0A5B7FKJ6_PORTR</name>
<keyword evidence="1" id="KW-1133">Transmembrane helix</keyword>
<feature type="transmembrane region" description="Helical" evidence="1">
    <location>
        <begin position="43"/>
        <end position="64"/>
    </location>
</feature>
<organism evidence="2 3">
    <name type="scientific">Portunus trituberculatus</name>
    <name type="common">Swimming crab</name>
    <name type="synonym">Neptunus trituberculatus</name>
    <dbReference type="NCBI Taxonomy" id="210409"/>
    <lineage>
        <taxon>Eukaryota</taxon>
        <taxon>Metazoa</taxon>
        <taxon>Ecdysozoa</taxon>
        <taxon>Arthropoda</taxon>
        <taxon>Crustacea</taxon>
        <taxon>Multicrustacea</taxon>
        <taxon>Malacostraca</taxon>
        <taxon>Eumalacostraca</taxon>
        <taxon>Eucarida</taxon>
        <taxon>Decapoda</taxon>
        <taxon>Pleocyemata</taxon>
        <taxon>Brachyura</taxon>
        <taxon>Eubrachyura</taxon>
        <taxon>Portunoidea</taxon>
        <taxon>Portunidae</taxon>
        <taxon>Portuninae</taxon>
        <taxon>Portunus</taxon>
    </lineage>
</organism>
<evidence type="ECO:0000313" key="2">
    <source>
        <dbReference type="EMBL" id="MPC47921.1"/>
    </source>
</evidence>
<dbReference type="AlphaFoldDB" id="A0A5B7FKJ6"/>
<evidence type="ECO:0000256" key="1">
    <source>
        <dbReference type="SAM" id="Phobius"/>
    </source>
</evidence>
<keyword evidence="3" id="KW-1185">Reference proteome</keyword>
<gene>
    <name evidence="2" type="ORF">E2C01_041682</name>
</gene>
<keyword evidence="1" id="KW-0812">Transmembrane</keyword>